<dbReference type="GO" id="GO:0016020">
    <property type="term" value="C:membrane"/>
    <property type="evidence" value="ECO:0007669"/>
    <property type="project" value="TreeGrafter"/>
</dbReference>
<dbReference type="InterPro" id="IPR023827">
    <property type="entry name" value="Peptidase_S8_Asp-AS"/>
</dbReference>
<keyword evidence="1 5" id="KW-0645">Protease</keyword>
<evidence type="ECO:0000256" key="6">
    <source>
        <dbReference type="RuleBase" id="RU003355"/>
    </source>
</evidence>
<dbReference type="PANTHER" id="PTHR42884:SF14">
    <property type="entry name" value="NEUROENDOCRINE CONVERTASE 1"/>
    <property type="match status" value="1"/>
</dbReference>
<reference evidence="9 10" key="2">
    <citation type="journal article" date="2022" name="Mar. Drugs">
        <title>Bioassay-Guided Fractionation Leads to the Detection of Cholic Acid Generated by the Rare Thalassomonas sp.</title>
        <authorList>
            <person name="Pheiffer F."/>
            <person name="Schneider Y.K."/>
            <person name="Hansen E.H."/>
            <person name="Andersen J.H."/>
            <person name="Isaksson J."/>
            <person name="Busche T."/>
            <person name="R C."/>
            <person name="Kalinowski J."/>
            <person name="Zyl L.V."/>
            <person name="Trindade M."/>
        </authorList>
    </citation>
    <scope>NUCLEOTIDE SEQUENCE [LARGE SCALE GENOMIC DNA]</scope>
    <source>
        <strain evidence="9 10">A5K-106</strain>
    </source>
</reference>
<feature type="active site" description="Charge relay system" evidence="4 5">
    <location>
        <position position="449"/>
    </location>
</feature>
<dbReference type="PROSITE" id="PS00137">
    <property type="entry name" value="SUBTILASE_HIS"/>
    <property type="match status" value="1"/>
</dbReference>
<feature type="active site" description="Charge relay system" evidence="4 5">
    <location>
        <position position="229"/>
    </location>
</feature>
<reference evidence="9 10" key="1">
    <citation type="journal article" date="2015" name="Genome Announc.">
        <title>Draft Genome Sequences of Marine Isolates of Thalassomonas viridans and Thalassomonas actiniarum.</title>
        <authorList>
            <person name="Olonade I."/>
            <person name="van Zyl L.J."/>
            <person name="Trindade M."/>
        </authorList>
    </citation>
    <scope>NUCLEOTIDE SEQUENCE [LARGE SCALE GENOMIC DNA]</scope>
    <source>
        <strain evidence="9 10">A5K-106</strain>
    </source>
</reference>
<organism evidence="9 10">
    <name type="scientific">Thalassomonas actiniarum</name>
    <dbReference type="NCBI Taxonomy" id="485447"/>
    <lineage>
        <taxon>Bacteria</taxon>
        <taxon>Pseudomonadati</taxon>
        <taxon>Pseudomonadota</taxon>
        <taxon>Gammaproteobacteria</taxon>
        <taxon>Alteromonadales</taxon>
        <taxon>Colwelliaceae</taxon>
        <taxon>Thalassomonas</taxon>
    </lineage>
</organism>
<dbReference type="Pfam" id="PF01483">
    <property type="entry name" value="P_proprotein"/>
    <property type="match status" value="1"/>
</dbReference>
<dbReference type="CDD" id="cd07498">
    <property type="entry name" value="Peptidases_S8_15"/>
    <property type="match status" value="1"/>
</dbReference>
<comment type="similarity">
    <text evidence="5 6">Belongs to the peptidase S8 family.</text>
</comment>
<dbReference type="InterPro" id="IPR000209">
    <property type="entry name" value="Peptidase_S8/S53_dom"/>
</dbReference>
<dbReference type="Pfam" id="PF00082">
    <property type="entry name" value="Peptidase_S8"/>
    <property type="match status" value="1"/>
</dbReference>
<keyword evidence="3 5" id="KW-0720">Serine protease</keyword>
<accession>A0AAE9YUL5</accession>
<dbReference type="PROSITE" id="PS00138">
    <property type="entry name" value="SUBTILASE_SER"/>
    <property type="match status" value="1"/>
</dbReference>
<evidence type="ECO:0000259" key="8">
    <source>
        <dbReference type="PROSITE" id="PS51829"/>
    </source>
</evidence>
<dbReference type="GO" id="GO:0016485">
    <property type="term" value="P:protein processing"/>
    <property type="evidence" value="ECO:0007669"/>
    <property type="project" value="TreeGrafter"/>
</dbReference>
<dbReference type="InterPro" id="IPR034054">
    <property type="entry name" value="Pep_S8_PrcA"/>
</dbReference>
<evidence type="ECO:0000256" key="5">
    <source>
        <dbReference type="PROSITE-ProRule" id="PRU01240"/>
    </source>
</evidence>
<evidence type="ECO:0000313" key="9">
    <source>
        <dbReference type="EMBL" id="WDE01526.1"/>
    </source>
</evidence>
<keyword evidence="10" id="KW-1185">Reference proteome</keyword>
<evidence type="ECO:0000256" key="3">
    <source>
        <dbReference type="ARBA" id="ARBA00022825"/>
    </source>
</evidence>
<dbReference type="InterPro" id="IPR022398">
    <property type="entry name" value="Peptidase_S8_His-AS"/>
</dbReference>
<dbReference type="InterPro" id="IPR002884">
    <property type="entry name" value="P_dom"/>
</dbReference>
<dbReference type="Gene3D" id="2.60.120.260">
    <property type="entry name" value="Galactose-binding domain-like"/>
    <property type="match status" value="1"/>
</dbReference>
<protein>
    <submittedName>
        <fullName evidence="9">S8 family serine peptidase</fullName>
    </submittedName>
</protein>
<dbReference type="KEGG" id="tact:SG35_013440"/>
<dbReference type="PROSITE" id="PS51829">
    <property type="entry name" value="P_HOMO_B"/>
    <property type="match status" value="1"/>
</dbReference>
<dbReference type="EMBL" id="CP059735">
    <property type="protein sequence ID" value="WDE01526.1"/>
    <property type="molecule type" value="Genomic_DNA"/>
</dbReference>
<dbReference type="RefSeq" id="WP_044832724.1">
    <property type="nucleotide sequence ID" value="NZ_CP059735.1"/>
</dbReference>
<dbReference type="InterPro" id="IPR036852">
    <property type="entry name" value="Peptidase_S8/S53_dom_sf"/>
</dbReference>
<dbReference type="SUPFAM" id="SSF52743">
    <property type="entry name" value="Subtilisin-like"/>
    <property type="match status" value="1"/>
</dbReference>
<dbReference type="PROSITE" id="PS51892">
    <property type="entry name" value="SUBTILASE"/>
    <property type="match status" value="1"/>
</dbReference>
<dbReference type="GO" id="GO:0005737">
    <property type="term" value="C:cytoplasm"/>
    <property type="evidence" value="ECO:0007669"/>
    <property type="project" value="UniProtKB-ARBA"/>
</dbReference>
<gene>
    <name evidence="9" type="ORF">SG35_013440</name>
</gene>
<dbReference type="Gene3D" id="3.40.50.200">
    <property type="entry name" value="Peptidase S8/S53 domain"/>
    <property type="match status" value="1"/>
</dbReference>
<evidence type="ECO:0000256" key="7">
    <source>
        <dbReference type="SAM" id="MobiDB-lite"/>
    </source>
</evidence>
<dbReference type="InterPro" id="IPR015500">
    <property type="entry name" value="Peptidase_S8_subtilisin-rel"/>
</dbReference>
<name>A0AAE9YUL5_9GAMM</name>
<keyword evidence="2 5" id="KW-0378">Hydrolase</keyword>
<dbReference type="GO" id="GO:0012505">
    <property type="term" value="C:endomembrane system"/>
    <property type="evidence" value="ECO:0007669"/>
    <property type="project" value="UniProtKB-ARBA"/>
</dbReference>
<dbReference type="PANTHER" id="PTHR42884">
    <property type="entry name" value="PROPROTEIN CONVERTASE SUBTILISIN/KEXIN-RELATED"/>
    <property type="match status" value="1"/>
</dbReference>
<sequence>MSTMKLKRGNKEITLKKVDDQFAVRLKQGAATTEQELNAVLRQPNVHSCHISAVEPARMDVFSLSDSKELEHTMDALRHAEESEVISHVYSLDDDKATPVVPTGKLTVQFKPGVNNHSQEQILGDYGLEFVQALDYLPRTYSVSLTQASTMNPLKIAAALETRDEVETAEADLAFEVALKHQPIDSLYAQQWHLSNSGGPGLRSGADVKAEPAWEFTRGSRDISICVMDDGFDLNHPDLSGAGKIVSPKDFGDNDTSPRPVKRDDNHGTACAGVAVAEENGSGVIGLAPLCALMPVRTSGWLSDDSVEALFQHAIDHHADIISCSWAAASWNFPLSIRMTGIIHKAATEGRRNKKGCVILFAAGNENRPLDGVKDGRISHQGFALHPDVLAVAASNSLDQKSDYSNFGPELSVCAPSSGSPGKRIVTTDRLGQKGYQGGDFTFSFGGTSSSTPLAAGLAGLILSFNEDLTAAEVKDIMQKTADKIDDRPGEYDGNGHSSKYGFGRINAERALALLAAKDEQSLPRTLFMEHRVSKPIPDQGSIDEEITFPVAANITGFEVSVNITHTYRGDLTLILKSPSGTEIILHQDTGGNAQDLIKSYRMSDEPELLGALSGSAAQGQWRLTVRDELARDVGVLNKWGIAVTY</sequence>
<feature type="region of interest" description="Disordered" evidence="7">
    <location>
        <begin position="245"/>
        <end position="267"/>
    </location>
</feature>
<dbReference type="GO" id="GO:0004252">
    <property type="term" value="F:serine-type endopeptidase activity"/>
    <property type="evidence" value="ECO:0007669"/>
    <property type="project" value="UniProtKB-UniRule"/>
</dbReference>
<evidence type="ECO:0000256" key="1">
    <source>
        <dbReference type="ARBA" id="ARBA00022670"/>
    </source>
</evidence>
<feature type="active site" description="Charge relay system" evidence="4 5">
    <location>
        <position position="267"/>
    </location>
</feature>
<evidence type="ECO:0000256" key="4">
    <source>
        <dbReference type="PIRSR" id="PIRSR615500-1"/>
    </source>
</evidence>
<evidence type="ECO:0000256" key="2">
    <source>
        <dbReference type="ARBA" id="ARBA00022801"/>
    </source>
</evidence>
<dbReference type="AlphaFoldDB" id="A0AAE9YUL5"/>
<dbReference type="PRINTS" id="PR00723">
    <property type="entry name" value="SUBTILISIN"/>
</dbReference>
<evidence type="ECO:0000313" key="10">
    <source>
        <dbReference type="Proteomes" id="UP000032568"/>
    </source>
</evidence>
<dbReference type="PROSITE" id="PS00136">
    <property type="entry name" value="SUBTILASE_ASP"/>
    <property type="match status" value="1"/>
</dbReference>
<dbReference type="Proteomes" id="UP000032568">
    <property type="component" value="Chromosome"/>
</dbReference>
<feature type="domain" description="P/Homo B" evidence="8">
    <location>
        <begin position="517"/>
        <end position="646"/>
    </location>
</feature>
<proteinExistence type="inferred from homology"/>
<dbReference type="InterPro" id="IPR023828">
    <property type="entry name" value="Peptidase_S8_Ser-AS"/>
</dbReference>